<evidence type="ECO:0000313" key="14">
    <source>
        <dbReference type="EMBL" id="AAU82657.1"/>
    </source>
</evidence>
<comment type="function">
    <text evidence="10">Catalyzes the formation of isopentenyl diphosphate (IPP), the building block of all isoprenoids.</text>
</comment>
<feature type="site" description="Transition state stabilizer" evidence="12">
    <location>
        <position position="18"/>
    </location>
</feature>
<dbReference type="SUPFAM" id="SSF53633">
    <property type="entry name" value="Carbamate kinase-like"/>
    <property type="match status" value="1"/>
</dbReference>
<reference evidence="14" key="1">
    <citation type="journal article" date="2004" name="Science">
        <title>Reverse methanogenesis: testing the hypothesis with environmental genomics.</title>
        <authorList>
            <person name="Hallam S.J."/>
            <person name="Putnam N."/>
            <person name="Preston C.M."/>
            <person name="Detter J.C."/>
            <person name="Rokhsar D."/>
            <person name="Richardson P.M."/>
            <person name="DeLong E.F."/>
        </authorList>
    </citation>
    <scope>NUCLEOTIDE SEQUENCE</scope>
</reference>
<dbReference type="NCBIfam" id="NF040647">
    <property type="entry name" value="IPPK_Arch"/>
    <property type="match status" value="1"/>
</dbReference>
<evidence type="ECO:0000256" key="12">
    <source>
        <dbReference type="PIRSR" id="PIRSR016496-2"/>
    </source>
</evidence>
<feature type="binding site" evidence="11">
    <location>
        <position position="158"/>
    </location>
    <ligand>
        <name>substrate</name>
    </ligand>
</feature>
<proteinExistence type="inferred from homology"/>
<dbReference type="GO" id="GO:0102043">
    <property type="term" value="F:isopentenyl phosphate kinase activity"/>
    <property type="evidence" value="ECO:0007669"/>
    <property type="project" value="UniProtKB-EC"/>
</dbReference>
<dbReference type="Pfam" id="PF00696">
    <property type="entry name" value="AA_kinase"/>
    <property type="match status" value="1"/>
</dbReference>
<dbReference type="GO" id="GO:0016114">
    <property type="term" value="P:terpenoid biosynthetic process"/>
    <property type="evidence" value="ECO:0007669"/>
    <property type="project" value="TreeGrafter"/>
</dbReference>
<evidence type="ECO:0000256" key="3">
    <source>
        <dbReference type="ARBA" id="ARBA00017267"/>
    </source>
</evidence>
<dbReference type="Gene3D" id="3.40.1160.10">
    <property type="entry name" value="Acetylglutamate kinase-like"/>
    <property type="match status" value="1"/>
</dbReference>
<feature type="binding site" evidence="11">
    <location>
        <position position="223"/>
    </location>
    <ligand>
        <name>ATP</name>
        <dbReference type="ChEBI" id="CHEBI:30616"/>
    </ligand>
</feature>
<keyword evidence="6 10" id="KW-0418">Kinase</keyword>
<sequence>MENNLIFVKLGGSLITEKSVPATLKYSILKRIVKELKEVVDRERNLNLLIGHGGGSFPHPIANAFRTSEGFIRADSVRGFAMCQNAASTLNRVVVDLMTDYGINAVSIQPSACCIAKDGEIVDFFIRPIEECMSNGLIPVVFGDCVFDAVKGCTIISTEQIFTYLSGFLRPSRVLIFGLVDGVYTSDPQRDDSASLLPKIEIEKYTSVESYLGSSYSVDVTGGMTTKVKDLIKIAKMGIECEILSGKSGNILRALAGERGLGTIIE</sequence>
<dbReference type="PIRSF" id="PIRSF016496">
    <property type="entry name" value="Kin_FomA"/>
    <property type="match status" value="1"/>
</dbReference>
<dbReference type="GO" id="GO:0016301">
    <property type="term" value="F:kinase activity"/>
    <property type="evidence" value="ECO:0007669"/>
    <property type="project" value="UniProtKB-KW"/>
</dbReference>
<dbReference type="GO" id="GO:0005829">
    <property type="term" value="C:cytosol"/>
    <property type="evidence" value="ECO:0007669"/>
    <property type="project" value="TreeGrafter"/>
</dbReference>
<evidence type="ECO:0000259" key="13">
    <source>
        <dbReference type="Pfam" id="PF00696"/>
    </source>
</evidence>
<evidence type="ECO:0000256" key="6">
    <source>
        <dbReference type="ARBA" id="ARBA00022777"/>
    </source>
</evidence>
<keyword evidence="5 10" id="KW-0547">Nucleotide-binding</keyword>
<dbReference type="PANTHER" id="PTHR43654:SF1">
    <property type="entry name" value="ISOPENTENYL PHOSPHATE KINASE"/>
    <property type="match status" value="1"/>
</dbReference>
<keyword evidence="7 10" id="KW-0067">ATP-binding</keyword>
<feature type="binding site" evidence="11">
    <location>
        <position position="59"/>
    </location>
    <ligand>
        <name>substrate</name>
    </ligand>
</feature>
<dbReference type="InterPro" id="IPR001048">
    <property type="entry name" value="Asp/Glu/Uridylate_kinase"/>
</dbReference>
<comment type="similarity">
    <text evidence="1 10">Belongs to the isopentenyl phosphate kinase family.</text>
</comment>
<gene>
    <name evidence="14" type="ORF">GZ18H11_30</name>
</gene>
<evidence type="ECO:0000256" key="5">
    <source>
        <dbReference type="ARBA" id="ARBA00022741"/>
    </source>
</evidence>
<dbReference type="InterPro" id="IPR024192">
    <property type="entry name" value="Fosfomycin_R_FomA-type"/>
</dbReference>
<feature type="binding site" evidence="11">
    <location>
        <position position="227"/>
    </location>
    <ligand>
        <name>ATP</name>
        <dbReference type="ChEBI" id="CHEBI:30616"/>
    </ligand>
</feature>
<evidence type="ECO:0000256" key="1">
    <source>
        <dbReference type="ARBA" id="ARBA00010540"/>
    </source>
</evidence>
<evidence type="ECO:0000256" key="9">
    <source>
        <dbReference type="ARBA" id="ARBA00049063"/>
    </source>
</evidence>
<dbReference type="EMBL" id="AY714828">
    <property type="protein sequence ID" value="AAU82657.1"/>
    <property type="molecule type" value="Genomic_DNA"/>
</dbReference>
<dbReference type="CDD" id="cd04241">
    <property type="entry name" value="AAK_FomA-like"/>
    <property type="match status" value="1"/>
</dbReference>
<comment type="subunit">
    <text evidence="10">Homodimer.</text>
</comment>
<evidence type="ECO:0000256" key="2">
    <source>
        <dbReference type="ARBA" id="ARBA00012908"/>
    </source>
</evidence>
<dbReference type="PANTHER" id="PTHR43654">
    <property type="entry name" value="GLUTAMATE 5-KINASE"/>
    <property type="match status" value="1"/>
</dbReference>
<feature type="binding site" evidence="11">
    <location>
        <position position="55"/>
    </location>
    <ligand>
        <name>ATP</name>
        <dbReference type="ChEBI" id="CHEBI:30616"/>
    </ligand>
</feature>
<feature type="domain" description="Aspartate/glutamate/uridylate kinase" evidence="13">
    <location>
        <begin position="5"/>
        <end position="244"/>
    </location>
</feature>
<accession>Q64D70</accession>
<feature type="binding site" evidence="11">
    <location>
        <begin position="9"/>
        <end position="13"/>
    </location>
    <ligand>
        <name>ATP</name>
        <dbReference type="ChEBI" id="CHEBI:30616"/>
    </ligand>
</feature>
<dbReference type="InterPro" id="IPR036393">
    <property type="entry name" value="AceGlu_kinase-like_sf"/>
</dbReference>
<evidence type="ECO:0000256" key="10">
    <source>
        <dbReference type="PIRNR" id="PIRNR016496"/>
    </source>
</evidence>
<feature type="binding site" evidence="11">
    <location>
        <position position="54"/>
    </location>
    <ligand>
        <name>substrate</name>
    </ligand>
</feature>
<name>Q64D70_UNCAG</name>
<keyword evidence="4 10" id="KW-0808">Transferase</keyword>
<comment type="catalytic activity">
    <reaction evidence="9 10">
        <text>isopentenyl phosphate + ATP = isopentenyl diphosphate + ADP</text>
        <dbReference type="Rhea" id="RHEA:33963"/>
        <dbReference type="ChEBI" id="CHEBI:30616"/>
        <dbReference type="ChEBI" id="CHEBI:65078"/>
        <dbReference type="ChEBI" id="CHEBI:128769"/>
        <dbReference type="ChEBI" id="CHEBI:456216"/>
        <dbReference type="EC" id="2.7.4.26"/>
    </reaction>
</comment>
<dbReference type="GO" id="GO:0005524">
    <property type="term" value="F:ATP binding"/>
    <property type="evidence" value="ECO:0007669"/>
    <property type="project" value="UniProtKB-KW"/>
</dbReference>
<organism evidence="14">
    <name type="scientific">Uncultured archaeon GZfos26G2</name>
    <dbReference type="NCBI Taxonomy" id="3386331"/>
    <lineage>
        <taxon>Archaea</taxon>
        <taxon>Methanobacteriati</taxon>
        <taxon>Methanobacteriota</taxon>
        <taxon>Stenosarchaea group</taxon>
        <taxon>Methanomicrobia</taxon>
        <taxon>Candidatus Methanophagales</taxon>
        <taxon>Candidatus Methanophagaceae</taxon>
        <taxon>Candidatus Methanophaga</taxon>
    </lineage>
</organism>
<evidence type="ECO:0000256" key="11">
    <source>
        <dbReference type="PIRSR" id="PIRSR016496-1"/>
    </source>
</evidence>
<protein>
    <recommendedName>
        <fullName evidence="3 10">Isopentenyl phosphate kinase</fullName>
        <shortName evidence="10">IPK</shortName>
        <ecNumber evidence="2 10">2.7.4.26</ecNumber>
    </recommendedName>
</protein>
<keyword evidence="8" id="KW-0414">Isoprene biosynthesis</keyword>
<dbReference type="EC" id="2.7.4.26" evidence="2 10"/>
<reference evidence="14" key="2">
    <citation type="submission" date="2004-08" db="EMBL/GenBank/DDBJ databases">
        <authorList>
            <person name="Putnam N."/>
            <person name="Detter J.C."/>
            <person name="Richardson P.M."/>
            <person name="Rokhsar D."/>
        </authorList>
    </citation>
    <scope>NUCLEOTIDE SEQUENCE</scope>
</reference>
<dbReference type="AlphaFoldDB" id="Q64D70"/>
<evidence type="ECO:0000256" key="7">
    <source>
        <dbReference type="ARBA" id="ARBA00022840"/>
    </source>
</evidence>
<evidence type="ECO:0000256" key="4">
    <source>
        <dbReference type="ARBA" id="ARBA00022679"/>
    </source>
</evidence>
<evidence type="ECO:0000256" key="8">
    <source>
        <dbReference type="ARBA" id="ARBA00023229"/>
    </source>
</evidence>